<keyword evidence="2 5" id="KW-0812">Transmembrane</keyword>
<evidence type="ECO:0000256" key="4">
    <source>
        <dbReference type="ARBA" id="ARBA00023136"/>
    </source>
</evidence>
<dbReference type="GO" id="GO:0022857">
    <property type="term" value="F:transmembrane transporter activity"/>
    <property type="evidence" value="ECO:0007669"/>
    <property type="project" value="InterPro"/>
</dbReference>
<dbReference type="PROSITE" id="PS50850">
    <property type="entry name" value="MFS"/>
    <property type="match status" value="1"/>
</dbReference>
<feature type="non-terminal residue" evidence="7">
    <location>
        <position position="1"/>
    </location>
</feature>
<gene>
    <name evidence="7" type="ORF">J0695_37730</name>
</gene>
<dbReference type="Proteomes" id="UP000664167">
    <property type="component" value="Unassembled WGS sequence"/>
</dbReference>
<reference evidence="7" key="1">
    <citation type="submission" date="2021-03" db="EMBL/GenBank/DDBJ databases">
        <title>Streptomyces poriferae sp. nov., a novel marine sponge-derived Actinobacteria species with anti-MRSA activity.</title>
        <authorList>
            <person name="Sandoval-Powers M."/>
            <person name="Kralova S."/>
            <person name="Nguyen G.-S."/>
            <person name="Fawwal D."/>
            <person name="Degnes K."/>
            <person name="Klinkenberg G."/>
            <person name="Sletta H."/>
            <person name="Wentzel A."/>
            <person name="Liles M.R."/>
        </authorList>
    </citation>
    <scope>NUCLEOTIDE SEQUENCE</scope>
    <source>
        <strain evidence="7">DSM 41794</strain>
    </source>
</reference>
<proteinExistence type="predicted"/>
<name>A0A939JKB6_9ACTN</name>
<sequence length="77" mass="8025">TIVGDLGGLDHLSWVLTAYLLTAAVSTPIWGKLGDLYGRKGSYMASIVVFLVGSVLSGLAQDMGQLITFRALQGLGA</sequence>
<evidence type="ECO:0000256" key="5">
    <source>
        <dbReference type="SAM" id="Phobius"/>
    </source>
</evidence>
<evidence type="ECO:0000313" key="8">
    <source>
        <dbReference type="Proteomes" id="UP000664167"/>
    </source>
</evidence>
<dbReference type="InterPro" id="IPR036259">
    <property type="entry name" value="MFS_trans_sf"/>
</dbReference>
<accession>A0A939JKB6</accession>
<keyword evidence="8" id="KW-1185">Reference proteome</keyword>
<evidence type="ECO:0000259" key="6">
    <source>
        <dbReference type="PROSITE" id="PS50850"/>
    </source>
</evidence>
<dbReference type="InterPro" id="IPR020846">
    <property type="entry name" value="MFS_dom"/>
</dbReference>
<dbReference type="PANTHER" id="PTHR23501">
    <property type="entry name" value="MAJOR FACILITATOR SUPERFAMILY"/>
    <property type="match status" value="1"/>
</dbReference>
<evidence type="ECO:0000256" key="3">
    <source>
        <dbReference type="ARBA" id="ARBA00022989"/>
    </source>
</evidence>
<feature type="transmembrane region" description="Helical" evidence="5">
    <location>
        <begin position="12"/>
        <end position="31"/>
    </location>
</feature>
<feature type="domain" description="Major facilitator superfamily (MFS) profile" evidence="6">
    <location>
        <begin position="1"/>
        <end position="77"/>
    </location>
</feature>
<protein>
    <submittedName>
        <fullName evidence="7">MFS transporter</fullName>
    </submittedName>
</protein>
<keyword evidence="4 5" id="KW-0472">Membrane</keyword>
<evidence type="ECO:0000313" key="7">
    <source>
        <dbReference type="EMBL" id="MBO0517458.1"/>
    </source>
</evidence>
<keyword evidence="3 5" id="KW-1133">Transmembrane helix</keyword>
<dbReference type="AlphaFoldDB" id="A0A939JKB6"/>
<dbReference type="GO" id="GO:0005886">
    <property type="term" value="C:plasma membrane"/>
    <property type="evidence" value="ECO:0007669"/>
    <property type="project" value="UniProtKB-SubCell"/>
</dbReference>
<dbReference type="Pfam" id="PF07690">
    <property type="entry name" value="MFS_1"/>
    <property type="match status" value="1"/>
</dbReference>
<comment type="caution">
    <text evidence="7">The sequence shown here is derived from an EMBL/GenBank/DDBJ whole genome shotgun (WGS) entry which is preliminary data.</text>
</comment>
<feature type="non-terminal residue" evidence="7">
    <location>
        <position position="77"/>
    </location>
</feature>
<comment type="subcellular location">
    <subcellularLocation>
        <location evidence="1">Cell membrane</location>
        <topology evidence="1">Multi-pass membrane protein</topology>
    </subcellularLocation>
</comment>
<evidence type="ECO:0000256" key="2">
    <source>
        <dbReference type="ARBA" id="ARBA00022692"/>
    </source>
</evidence>
<dbReference type="PANTHER" id="PTHR23501:SF197">
    <property type="entry name" value="COMD"/>
    <property type="match status" value="1"/>
</dbReference>
<dbReference type="Gene3D" id="1.20.1720.10">
    <property type="entry name" value="Multidrug resistance protein D"/>
    <property type="match status" value="1"/>
</dbReference>
<organism evidence="7 8">
    <name type="scientific">Streptomyces beijiangensis</name>
    <dbReference type="NCBI Taxonomy" id="163361"/>
    <lineage>
        <taxon>Bacteria</taxon>
        <taxon>Bacillati</taxon>
        <taxon>Actinomycetota</taxon>
        <taxon>Actinomycetes</taxon>
        <taxon>Kitasatosporales</taxon>
        <taxon>Streptomycetaceae</taxon>
        <taxon>Streptomyces</taxon>
    </lineage>
</organism>
<feature type="transmembrane region" description="Helical" evidence="5">
    <location>
        <begin position="43"/>
        <end position="60"/>
    </location>
</feature>
<dbReference type="InterPro" id="IPR011701">
    <property type="entry name" value="MFS"/>
</dbReference>
<dbReference type="EMBL" id="JAFLRJ010000635">
    <property type="protein sequence ID" value="MBO0517458.1"/>
    <property type="molecule type" value="Genomic_DNA"/>
</dbReference>
<dbReference type="SUPFAM" id="SSF103473">
    <property type="entry name" value="MFS general substrate transporter"/>
    <property type="match status" value="1"/>
</dbReference>
<evidence type="ECO:0000256" key="1">
    <source>
        <dbReference type="ARBA" id="ARBA00004651"/>
    </source>
</evidence>
<dbReference type="RefSeq" id="WP_206969319.1">
    <property type="nucleotide sequence ID" value="NZ_JAFLRJ010000635.1"/>
</dbReference>